<dbReference type="EMBL" id="CALNXJ010000003">
    <property type="protein sequence ID" value="CAH3035211.1"/>
    <property type="molecule type" value="Genomic_DNA"/>
</dbReference>
<evidence type="ECO:0000256" key="3">
    <source>
        <dbReference type="ARBA" id="ARBA00022692"/>
    </source>
</evidence>
<organism evidence="8 9">
    <name type="scientific">Pocillopora meandrina</name>
    <dbReference type="NCBI Taxonomy" id="46732"/>
    <lineage>
        <taxon>Eukaryota</taxon>
        <taxon>Metazoa</taxon>
        <taxon>Cnidaria</taxon>
        <taxon>Anthozoa</taxon>
        <taxon>Hexacorallia</taxon>
        <taxon>Scleractinia</taxon>
        <taxon>Astrocoeniina</taxon>
        <taxon>Pocilloporidae</taxon>
        <taxon>Pocillopora</taxon>
    </lineage>
</organism>
<keyword evidence="9" id="KW-1185">Reference proteome</keyword>
<keyword evidence="4 6" id="KW-1133">Transmembrane helix</keyword>
<proteinExistence type="inferred from homology"/>
<evidence type="ECO:0000256" key="2">
    <source>
        <dbReference type="ARBA" id="ARBA00008924"/>
    </source>
</evidence>
<dbReference type="GO" id="GO:0012505">
    <property type="term" value="C:endomembrane system"/>
    <property type="evidence" value="ECO:0007669"/>
    <property type="project" value="UniProtKB-SubCell"/>
</dbReference>
<evidence type="ECO:0000259" key="7">
    <source>
        <dbReference type="Pfam" id="PF15982"/>
    </source>
</evidence>
<evidence type="ECO:0000256" key="1">
    <source>
        <dbReference type="ARBA" id="ARBA00004127"/>
    </source>
</evidence>
<comment type="caution">
    <text evidence="8">The sequence shown here is derived from an EMBL/GenBank/DDBJ whole genome shotgun (WGS) entry which is preliminary data.</text>
</comment>
<feature type="transmembrane region" description="Helical" evidence="6">
    <location>
        <begin position="155"/>
        <end position="174"/>
    </location>
</feature>
<dbReference type="InterPro" id="IPR026749">
    <property type="entry name" value="Tmem135"/>
</dbReference>
<keyword evidence="3 6" id="KW-0812">Transmembrane</keyword>
<dbReference type="InterPro" id="IPR031926">
    <property type="entry name" value="TMEM135_N"/>
</dbReference>
<accession>A0AAU9VSB3</accession>
<evidence type="ECO:0000256" key="4">
    <source>
        <dbReference type="ARBA" id="ARBA00022989"/>
    </source>
</evidence>
<gene>
    <name evidence="8" type="ORF">PMEA_00016719</name>
</gene>
<protein>
    <recommendedName>
        <fullName evidence="7">Transmembrane protein 135 N-terminal domain-containing protein</fullName>
    </recommendedName>
</protein>
<dbReference type="Pfam" id="PF15982">
    <property type="entry name" value="TMEM135_C_rich"/>
    <property type="match status" value="1"/>
</dbReference>
<feature type="transmembrane region" description="Helical" evidence="6">
    <location>
        <begin position="35"/>
        <end position="57"/>
    </location>
</feature>
<reference evidence="8 9" key="1">
    <citation type="submission" date="2022-05" db="EMBL/GenBank/DDBJ databases">
        <authorList>
            <consortium name="Genoscope - CEA"/>
            <person name="William W."/>
        </authorList>
    </citation>
    <scope>NUCLEOTIDE SEQUENCE [LARGE SCALE GENOMIC DNA]</scope>
</reference>
<evidence type="ECO:0000313" key="9">
    <source>
        <dbReference type="Proteomes" id="UP001159428"/>
    </source>
</evidence>
<dbReference type="AlphaFoldDB" id="A0AAU9VSB3"/>
<sequence length="418" mass="46932">MVGFSKILHPFTSRISCHELAHTWTPSCSSAAAGIFRSCFVESLKIYGLLYMIGGILRRADVKYFKYKYLLDVIRSSCFLAVNGGGLVVYVCLLRSLIGCFSYLSTVFLPGFLASLTAILVEKKSRRGTLALYMTNLGVETTYNMLKERGLIHPVPNGEILLFCIATAIMMYLYKKKGGLTDGVLNSLVRFFLGPNDHSPGQEVDSLKASLSINIRESQMQQKWLQPTLKAFGTGYIVQLVPMLLGQIRDVFKRPGKLLRLFYNEDCLRCGVFLGSFVAIFKTVEWVSGLLRNKRDELNGLIAGGAAGLSMIFYRSSSIALYLASKISELLYKHGISAGILPSIPYAEILAYSFSTAFLFHACTWEVHSVRPSYWRYLNVVTAKRFCELNRAKVDEIFGTESSRLFPKDDLYRSLTRR</sequence>
<dbReference type="PANTHER" id="PTHR12459:SF15">
    <property type="entry name" value="TRANSMEMBRANE PROTEIN 135"/>
    <property type="match status" value="1"/>
</dbReference>
<comment type="similarity">
    <text evidence="2">Belongs to the TMEM135 family.</text>
</comment>
<feature type="transmembrane region" description="Helical" evidence="6">
    <location>
        <begin position="78"/>
        <end position="97"/>
    </location>
</feature>
<comment type="subcellular location">
    <subcellularLocation>
        <location evidence="1">Endomembrane system</location>
        <topology evidence="1">Multi-pass membrane protein</topology>
    </subcellularLocation>
</comment>
<keyword evidence="5 6" id="KW-0472">Membrane</keyword>
<evidence type="ECO:0000313" key="8">
    <source>
        <dbReference type="EMBL" id="CAH3035211.1"/>
    </source>
</evidence>
<evidence type="ECO:0000256" key="6">
    <source>
        <dbReference type="SAM" id="Phobius"/>
    </source>
</evidence>
<evidence type="ECO:0000256" key="5">
    <source>
        <dbReference type="ARBA" id="ARBA00023136"/>
    </source>
</evidence>
<dbReference type="Proteomes" id="UP001159428">
    <property type="component" value="Unassembled WGS sequence"/>
</dbReference>
<name>A0AAU9VSB3_9CNID</name>
<feature type="transmembrane region" description="Helical" evidence="6">
    <location>
        <begin position="103"/>
        <end position="121"/>
    </location>
</feature>
<feature type="domain" description="Transmembrane protein 135 N-terminal" evidence="7">
    <location>
        <begin position="16"/>
        <end position="145"/>
    </location>
</feature>
<dbReference type="PANTHER" id="PTHR12459">
    <property type="entry name" value="TRANSMEMBRANE PROTEIN 135-RELATED"/>
    <property type="match status" value="1"/>
</dbReference>